<dbReference type="Proteomes" id="UP000070700">
    <property type="component" value="Unassembled WGS sequence"/>
</dbReference>
<evidence type="ECO:0000256" key="2">
    <source>
        <dbReference type="ARBA" id="ARBA00023002"/>
    </source>
</evidence>
<evidence type="ECO:0000313" key="4">
    <source>
        <dbReference type="EMBL" id="KUJ11385.1"/>
    </source>
</evidence>
<dbReference type="AlphaFoldDB" id="A0A194WTV4"/>
<name>A0A194WTV4_MOLSC</name>
<proteinExistence type="predicted"/>
<organism evidence="4 5">
    <name type="scientific">Mollisia scopiformis</name>
    <name type="common">Conifer needle endophyte fungus</name>
    <name type="synonym">Phialocephala scopiformis</name>
    <dbReference type="NCBI Taxonomy" id="149040"/>
    <lineage>
        <taxon>Eukaryota</taxon>
        <taxon>Fungi</taxon>
        <taxon>Dikarya</taxon>
        <taxon>Ascomycota</taxon>
        <taxon>Pezizomycotina</taxon>
        <taxon>Leotiomycetes</taxon>
        <taxon>Helotiales</taxon>
        <taxon>Mollisiaceae</taxon>
        <taxon>Mollisia</taxon>
    </lineage>
</organism>
<dbReference type="InterPro" id="IPR051609">
    <property type="entry name" value="NmrA/Isoflavone_reductase-like"/>
</dbReference>
<sequence length="295" mass="31521">MSNIKNVAVIGGSGNLGPSVIEALLDAGFEVTALTRAESKATFPASVKVQKVDYSSSTSVAEALKGQDAVVSTIATLALSQQSSLVEEAVKAGVKRFIPSEFGLNTPKVTGGTAKILGAKLQLQEQLKKLAAENPSFSWTGVSTSLFFDWGLKVGSLGFNVKDKTATIFDSGNEPFTGSNLPFIGQSVAAILKHPEQTANKYIQVASFTTTQNEILKLLEEESGTKWTVDHKKTEDFQKIADEKLAKGDYSSFGDYLKVYLFADGKGQSPKEGELANKELGLKTEDLKATIKSVL</sequence>
<dbReference type="InParanoid" id="A0A194WTV4"/>
<dbReference type="EMBL" id="KQ947427">
    <property type="protein sequence ID" value="KUJ11385.1"/>
    <property type="molecule type" value="Genomic_DNA"/>
</dbReference>
<evidence type="ECO:0000256" key="1">
    <source>
        <dbReference type="ARBA" id="ARBA00022857"/>
    </source>
</evidence>
<accession>A0A194WTV4</accession>
<dbReference type="PANTHER" id="PTHR47706:SF9">
    <property type="entry name" value="NMRA-LIKE DOMAIN-CONTAINING PROTEIN-RELATED"/>
    <property type="match status" value="1"/>
</dbReference>
<dbReference type="InterPro" id="IPR045312">
    <property type="entry name" value="PCBER-like"/>
</dbReference>
<evidence type="ECO:0000313" key="5">
    <source>
        <dbReference type="Proteomes" id="UP000070700"/>
    </source>
</evidence>
<dbReference type="InterPro" id="IPR008030">
    <property type="entry name" value="NmrA-like"/>
</dbReference>
<dbReference type="Gene3D" id="3.40.50.720">
    <property type="entry name" value="NAD(P)-binding Rossmann-like Domain"/>
    <property type="match status" value="1"/>
</dbReference>
<keyword evidence="1" id="KW-0521">NADP</keyword>
<feature type="domain" description="NmrA-like" evidence="3">
    <location>
        <begin position="5"/>
        <end position="244"/>
    </location>
</feature>
<dbReference type="InterPro" id="IPR036291">
    <property type="entry name" value="NAD(P)-bd_dom_sf"/>
</dbReference>
<dbReference type="SUPFAM" id="SSF51735">
    <property type="entry name" value="NAD(P)-binding Rossmann-fold domains"/>
    <property type="match status" value="1"/>
</dbReference>
<keyword evidence="5" id="KW-1185">Reference proteome</keyword>
<keyword evidence="2" id="KW-0560">Oxidoreductase</keyword>
<dbReference type="CDD" id="cd05259">
    <property type="entry name" value="PCBER_SDR_a"/>
    <property type="match status" value="1"/>
</dbReference>
<dbReference type="KEGG" id="psco:LY89DRAFT_689241"/>
<dbReference type="GeneID" id="28825598"/>
<dbReference type="RefSeq" id="XP_018065740.1">
    <property type="nucleotide sequence ID" value="XM_018215872.1"/>
</dbReference>
<evidence type="ECO:0000259" key="3">
    <source>
        <dbReference type="Pfam" id="PF05368"/>
    </source>
</evidence>
<reference evidence="4 5" key="1">
    <citation type="submission" date="2015-10" db="EMBL/GenBank/DDBJ databases">
        <title>Full genome of DAOMC 229536 Phialocephala scopiformis, a fungal endophyte of spruce producing the potent anti-insectan compound rugulosin.</title>
        <authorList>
            <consortium name="DOE Joint Genome Institute"/>
            <person name="Walker A.K."/>
            <person name="Frasz S.L."/>
            <person name="Seifert K.A."/>
            <person name="Miller J.D."/>
            <person name="Mondo S.J."/>
            <person name="Labutti K."/>
            <person name="Lipzen A."/>
            <person name="Dockter R."/>
            <person name="Kennedy M."/>
            <person name="Grigoriev I.V."/>
            <person name="Spatafora J.W."/>
        </authorList>
    </citation>
    <scope>NUCLEOTIDE SEQUENCE [LARGE SCALE GENOMIC DNA]</scope>
    <source>
        <strain evidence="4 5">CBS 120377</strain>
    </source>
</reference>
<gene>
    <name evidence="4" type="ORF">LY89DRAFT_689241</name>
</gene>
<dbReference type="Gene3D" id="3.90.25.10">
    <property type="entry name" value="UDP-galactose 4-epimerase, domain 1"/>
    <property type="match status" value="1"/>
</dbReference>
<dbReference type="GO" id="GO:0016491">
    <property type="term" value="F:oxidoreductase activity"/>
    <property type="evidence" value="ECO:0007669"/>
    <property type="project" value="UniProtKB-KW"/>
</dbReference>
<dbReference type="Pfam" id="PF05368">
    <property type="entry name" value="NmrA"/>
    <property type="match status" value="1"/>
</dbReference>
<dbReference type="OrthoDB" id="9984533at2759"/>
<protein>
    <submittedName>
        <fullName evidence="4">NmrA-like family protein</fullName>
    </submittedName>
</protein>
<dbReference type="PANTHER" id="PTHR47706">
    <property type="entry name" value="NMRA-LIKE FAMILY PROTEIN"/>
    <property type="match status" value="1"/>
</dbReference>